<name>A0A061R0S3_9CHLO</name>
<feature type="compositionally biased region" description="Polar residues" evidence="1">
    <location>
        <begin position="370"/>
        <end position="379"/>
    </location>
</feature>
<dbReference type="AlphaFoldDB" id="A0A061R0S3"/>
<feature type="chain" id="PRO_5001605341" evidence="2">
    <location>
        <begin position="27"/>
        <end position="441"/>
    </location>
</feature>
<keyword evidence="2" id="KW-0732">Signal</keyword>
<evidence type="ECO:0000256" key="2">
    <source>
        <dbReference type="SAM" id="SignalP"/>
    </source>
</evidence>
<feature type="region of interest" description="Disordered" evidence="1">
    <location>
        <begin position="345"/>
        <end position="441"/>
    </location>
</feature>
<dbReference type="EMBL" id="GBEZ01022540">
    <property type="protein sequence ID" value="JAC64305.1"/>
    <property type="molecule type" value="Transcribed_RNA"/>
</dbReference>
<evidence type="ECO:0000313" key="3">
    <source>
        <dbReference type="EMBL" id="JAC64305.1"/>
    </source>
</evidence>
<feature type="signal peptide" evidence="2">
    <location>
        <begin position="1"/>
        <end position="26"/>
    </location>
</feature>
<sequence length="441" mass="46684">MATRNFFPSFICLTMCLRSTARPSRAYDFSNFVRCGDWGKLQMDKNTHQPAVLDAAFADASGTVLRVLLEGSRSIAEHYLDGQFIRQISLDSPSAVSEYVAIAPRQRGFHLLDSEKVIRSLESPSPWIGLSAVAATIPLRATRKITGIRGLAYSTSTGAFYFAGIKSAYTGPFIVDAETGVAAEPDRRRDSAVAGIITSMHVSDANRTLFMLEAGEGVIYRYDLEKVAAGASPERAAVLSNISSTGRRHSRRMLLSEAPAVARKPAGMAIRDDGKLLTIVSRDGHISHFCADPEGEPTRSDRSAAQTTMPEPDAASTEGPEGTDPMQEKNAKDPLPIGAIISGFQHLTHGGTPEPQPSAVERASGKGTSGPAQSSSRDTLGSLVGILTGGYRPTDGVPASGSGRQESGLQTGSAPTPDQNAQAPAFVSNPSYGDIPLPGRP</sequence>
<reference evidence="3" key="1">
    <citation type="submission" date="2014-05" db="EMBL/GenBank/DDBJ databases">
        <title>The transcriptome of the halophilic microalga Tetraselmis sp. GSL018 isolated from the Great Salt Lake, Utah.</title>
        <authorList>
            <person name="Jinkerson R.E."/>
            <person name="D'Adamo S."/>
            <person name="Posewitz M.C."/>
        </authorList>
    </citation>
    <scope>NUCLEOTIDE SEQUENCE</scope>
    <source>
        <strain evidence="3">GSL018</strain>
    </source>
</reference>
<accession>A0A061R0S3</accession>
<dbReference type="SUPFAM" id="SSF50956">
    <property type="entry name" value="Thermostable phytase (3-phytase)"/>
    <property type="match status" value="1"/>
</dbReference>
<feature type="compositionally biased region" description="Polar residues" evidence="1">
    <location>
        <begin position="402"/>
        <end position="422"/>
    </location>
</feature>
<organism evidence="3">
    <name type="scientific">Tetraselmis sp. GSL018</name>
    <dbReference type="NCBI Taxonomy" id="582737"/>
    <lineage>
        <taxon>Eukaryota</taxon>
        <taxon>Viridiplantae</taxon>
        <taxon>Chlorophyta</taxon>
        <taxon>core chlorophytes</taxon>
        <taxon>Chlorodendrophyceae</taxon>
        <taxon>Chlorodendrales</taxon>
        <taxon>Chlorodendraceae</taxon>
        <taxon>Tetraselmis</taxon>
    </lineage>
</organism>
<proteinExistence type="predicted"/>
<evidence type="ECO:0000256" key="1">
    <source>
        <dbReference type="SAM" id="MobiDB-lite"/>
    </source>
</evidence>
<gene>
    <name evidence="3" type="ORF">TSPGSL018_18610</name>
</gene>
<feature type="region of interest" description="Disordered" evidence="1">
    <location>
        <begin position="288"/>
        <end position="333"/>
    </location>
</feature>
<protein>
    <submittedName>
        <fullName evidence="3">Uncharacterized protein</fullName>
    </submittedName>
</protein>